<dbReference type="PANTHER" id="PTHR45786">
    <property type="entry name" value="DNA BINDING PROTEIN-LIKE"/>
    <property type="match status" value="1"/>
</dbReference>
<organism evidence="1 2">
    <name type="scientific">Lactuca sativa</name>
    <name type="common">Garden lettuce</name>
    <dbReference type="NCBI Taxonomy" id="4236"/>
    <lineage>
        <taxon>Eukaryota</taxon>
        <taxon>Viridiplantae</taxon>
        <taxon>Streptophyta</taxon>
        <taxon>Embryophyta</taxon>
        <taxon>Tracheophyta</taxon>
        <taxon>Spermatophyta</taxon>
        <taxon>Magnoliopsida</taxon>
        <taxon>eudicotyledons</taxon>
        <taxon>Gunneridae</taxon>
        <taxon>Pentapetalae</taxon>
        <taxon>asterids</taxon>
        <taxon>campanulids</taxon>
        <taxon>Asterales</taxon>
        <taxon>Asteraceae</taxon>
        <taxon>Cichorioideae</taxon>
        <taxon>Cichorieae</taxon>
        <taxon>Lactucinae</taxon>
        <taxon>Lactuca</taxon>
    </lineage>
</organism>
<gene>
    <name evidence="1" type="ORF">LSAT_V11C400191990</name>
</gene>
<accession>A0A9R1VUL3</accession>
<name>A0A9R1VUL3_LACSA</name>
<reference evidence="1 2" key="1">
    <citation type="journal article" date="2017" name="Nat. Commun.">
        <title>Genome assembly with in vitro proximity ligation data and whole-genome triplication in lettuce.</title>
        <authorList>
            <person name="Reyes-Chin-Wo S."/>
            <person name="Wang Z."/>
            <person name="Yang X."/>
            <person name="Kozik A."/>
            <person name="Arikit S."/>
            <person name="Song C."/>
            <person name="Xia L."/>
            <person name="Froenicke L."/>
            <person name="Lavelle D.O."/>
            <person name="Truco M.J."/>
            <person name="Xia R."/>
            <person name="Zhu S."/>
            <person name="Xu C."/>
            <person name="Xu H."/>
            <person name="Xu X."/>
            <person name="Cox K."/>
            <person name="Korf I."/>
            <person name="Meyers B.C."/>
            <person name="Michelmore R.W."/>
        </authorList>
    </citation>
    <scope>NUCLEOTIDE SEQUENCE [LARGE SCALE GENOMIC DNA]</scope>
    <source>
        <strain evidence="2">cv. Salinas</strain>
        <tissue evidence="1">Seedlings</tissue>
    </source>
</reference>
<dbReference type="AlphaFoldDB" id="A0A9R1VUL3"/>
<evidence type="ECO:0000313" key="1">
    <source>
        <dbReference type="EMBL" id="KAJ0211829.1"/>
    </source>
</evidence>
<keyword evidence="2" id="KW-1185">Reference proteome</keyword>
<dbReference type="EMBL" id="NBSK02000004">
    <property type="protein sequence ID" value="KAJ0211829.1"/>
    <property type="molecule type" value="Genomic_DNA"/>
</dbReference>
<comment type="caution">
    <text evidence="1">The sequence shown here is derived from an EMBL/GenBank/DDBJ whole genome shotgun (WGS) entry which is preliminary data.</text>
</comment>
<evidence type="ECO:0000313" key="2">
    <source>
        <dbReference type="Proteomes" id="UP000235145"/>
    </source>
</evidence>
<sequence length="128" mass="14564">MDNRLRFFDTPTKQNLDEGIVVFLVSFFSHNNEYVRTFKTAKDVVQQQNITFYFVCLLNNVLDHMYDLPSPGLLGCIVSGDDSNCSGYDIVVHSNSSPPQRISKLHPVKCPCNIQFCFHMVKMVGLRG</sequence>
<dbReference type="Proteomes" id="UP000235145">
    <property type="component" value="Unassembled WGS sequence"/>
</dbReference>
<protein>
    <submittedName>
        <fullName evidence="1">Uncharacterized protein</fullName>
    </submittedName>
</protein>
<proteinExistence type="predicted"/>
<dbReference type="PANTHER" id="PTHR45786:SF77">
    <property type="entry name" value="HELITRON HELICASE-LIKE DOMAIN-CONTAINING PROTEIN-RELATED"/>
    <property type="match status" value="1"/>
</dbReference>